<dbReference type="CDD" id="cd20446">
    <property type="entry name" value="Tudor_SpSPF30-like"/>
    <property type="match status" value="1"/>
</dbReference>
<sequence>MGASKISKKELKSLGIPVPNSPPRSKKLAQSARKGSEAAKKRRAKKLAKRRGKTTSVAPIVAPVVAAGDGGDDNDEDDADDDDDEVESEMEEEGDGAAVDFDMGEGGAPEAMAIEENDGSRSSCGLGVVVAGTKGATFAIVSQEALERGDHAQPQNTEEKLDDEVKDAMVVDHTGLGNTAPSYEYFLHGEEEEEDENDNDNEDENEDEGNEEDDYPRDFMSEGDDDEDQVAESADKAQPPTSLAKLNLPVSRWRQLERRTRENLPRFLFRYFSSASGGGYKGLNGKDGVRPLAFLQPEGKEPTTIYDIPRLRDMIEGHLARAPDITTEFSSWAADLSWILQTVHGQSPDCHIAIIDTTLLASHVRVYHTYDLSAAGLTRERYSYEYLIYGPITGPAYHCVRITDIPREDYEAVHPYYQVYPRDGRGNIDHAHPTGHLSAKVVAAAKNIATLFRRPDDERPDVIIAMTVACLCLPNRRAISVPLSDHSWELIQARLVDELKSLRLPATTSDVVGLVNPKTRTSRGSGSMRQKITCSYIKRHAATRIVKPDNPNHSSNMSDIASIQVDIKQYQEQLDVVHAGLKDDPGNAELLALKSELDDAIGLLNETLAELKPVKAPPPRPKSPSPPPVQEKWSRENHPAFKKAPPPEEKEADQGPINYKVNDNIMAKWVTGDKAFYPARITSITGSSTDPIYIVKFKNYDTTEQLRSRDIRPVAQKRKADGTPVNTATPFSAPPQPPIASTSSSNPGVISAAANINLELAQKSREAALNNSDEAKPKAKKIKATKELEAGKSKWQEFNTKSKFAKAHKNKKDSMFRTPEGVNARVGFTGSGQAMRKDPTRSRHIYQANEDVD</sequence>
<evidence type="ECO:0000256" key="1">
    <source>
        <dbReference type="SAM" id="MobiDB-lite"/>
    </source>
</evidence>
<proteinExistence type="predicted"/>
<dbReference type="EMBL" id="KB707144">
    <property type="protein sequence ID" value="EMR63896.1"/>
    <property type="molecule type" value="Genomic_DNA"/>
</dbReference>
<dbReference type="eggNOG" id="KOG3026">
    <property type="taxonomic scope" value="Eukaryota"/>
</dbReference>
<feature type="compositionally biased region" description="Pro residues" evidence="1">
    <location>
        <begin position="615"/>
        <end position="629"/>
    </location>
</feature>
<dbReference type="Pfam" id="PF24494">
    <property type="entry name" value="DUF7587"/>
    <property type="match status" value="1"/>
</dbReference>
<reference evidence="4" key="1">
    <citation type="journal article" date="2013" name="Genome Announc.">
        <title>Draft genome sequence of the grapevine dieback fungus Eutypa lata UCR-EL1.</title>
        <authorList>
            <person name="Blanco-Ulate B."/>
            <person name="Rolshausen P.E."/>
            <person name="Cantu D."/>
        </authorList>
    </citation>
    <scope>NUCLEOTIDE SEQUENCE [LARGE SCALE GENOMIC DNA]</scope>
    <source>
        <strain evidence="4">UCR-EL1</strain>
    </source>
</reference>
<evidence type="ECO:0000313" key="4">
    <source>
        <dbReference type="Proteomes" id="UP000012174"/>
    </source>
</evidence>
<dbReference type="Gene3D" id="2.30.30.140">
    <property type="match status" value="1"/>
</dbReference>
<feature type="region of interest" description="Disordered" evidence="1">
    <location>
        <begin position="1"/>
        <end position="106"/>
    </location>
</feature>
<dbReference type="SMART" id="SM00333">
    <property type="entry name" value="TUDOR"/>
    <property type="match status" value="1"/>
</dbReference>
<protein>
    <submittedName>
        <fullName evidence="3">Putative splicing factor spf30 protein</fullName>
    </submittedName>
</protein>
<dbReference type="Proteomes" id="UP000012174">
    <property type="component" value="Unassembled WGS sequence"/>
</dbReference>
<feature type="compositionally biased region" description="Acidic residues" evidence="1">
    <location>
        <begin position="70"/>
        <end position="95"/>
    </location>
</feature>
<dbReference type="STRING" id="1287681.M7T245"/>
<dbReference type="KEGG" id="ela:UCREL1_9151"/>
<feature type="domain" description="Tudor" evidence="2">
    <location>
        <begin position="657"/>
        <end position="719"/>
    </location>
</feature>
<dbReference type="OrthoDB" id="79171at2759"/>
<feature type="compositionally biased region" description="Basic and acidic residues" evidence="1">
    <location>
        <begin position="784"/>
        <end position="795"/>
    </location>
</feature>
<dbReference type="HOGENOM" id="CLU_334642_0_0_1"/>
<organism evidence="3 4">
    <name type="scientific">Eutypa lata (strain UCR-EL1)</name>
    <name type="common">Grapevine dieback disease fungus</name>
    <name type="synonym">Eutypa armeniacae</name>
    <dbReference type="NCBI Taxonomy" id="1287681"/>
    <lineage>
        <taxon>Eukaryota</taxon>
        <taxon>Fungi</taxon>
        <taxon>Dikarya</taxon>
        <taxon>Ascomycota</taxon>
        <taxon>Pezizomycotina</taxon>
        <taxon>Sordariomycetes</taxon>
        <taxon>Xylariomycetidae</taxon>
        <taxon>Xylariales</taxon>
        <taxon>Diatrypaceae</taxon>
        <taxon>Eutypa</taxon>
    </lineage>
</organism>
<feature type="compositionally biased region" description="Basic residues" evidence="1">
    <location>
        <begin position="40"/>
        <end position="53"/>
    </location>
</feature>
<evidence type="ECO:0000313" key="3">
    <source>
        <dbReference type="EMBL" id="EMR63896.1"/>
    </source>
</evidence>
<feature type="region of interest" description="Disordered" evidence="1">
    <location>
        <begin position="714"/>
        <end position="745"/>
    </location>
</feature>
<dbReference type="AlphaFoldDB" id="M7T245"/>
<feature type="region of interest" description="Disordered" evidence="1">
    <location>
        <begin position="612"/>
        <end position="656"/>
    </location>
</feature>
<feature type="compositionally biased region" description="Acidic residues" evidence="1">
    <location>
        <begin position="190"/>
        <end position="230"/>
    </location>
</feature>
<feature type="compositionally biased region" description="Basic and acidic residues" evidence="1">
    <location>
        <begin position="632"/>
        <end position="653"/>
    </location>
</feature>
<feature type="region of interest" description="Disordered" evidence="1">
    <location>
        <begin position="145"/>
        <end position="166"/>
    </location>
</feature>
<keyword evidence="4" id="KW-1185">Reference proteome</keyword>
<evidence type="ECO:0000259" key="2">
    <source>
        <dbReference type="SMART" id="SM00333"/>
    </source>
</evidence>
<dbReference type="InterPro" id="IPR002999">
    <property type="entry name" value="Tudor"/>
</dbReference>
<name>M7T245_EUTLA</name>
<gene>
    <name evidence="3" type="ORF">UCREL1_9151</name>
</gene>
<feature type="region of interest" description="Disordered" evidence="1">
    <location>
        <begin position="190"/>
        <end position="243"/>
    </location>
</feature>
<dbReference type="SUPFAM" id="SSF63748">
    <property type="entry name" value="Tudor/PWWP/MBT"/>
    <property type="match status" value="1"/>
</dbReference>
<dbReference type="InterPro" id="IPR056009">
    <property type="entry name" value="DUF7587"/>
</dbReference>
<feature type="region of interest" description="Disordered" evidence="1">
    <location>
        <begin position="767"/>
        <end position="853"/>
    </location>
</feature>
<accession>M7T245</accession>